<protein>
    <recommendedName>
        <fullName evidence="2">SH3b domain-containing protein</fullName>
    </recommendedName>
</protein>
<comment type="caution">
    <text evidence="3">The sequence shown here is derived from an EMBL/GenBank/DDBJ whole genome shotgun (WGS) entry which is preliminary data.</text>
</comment>
<dbReference type="Pfam" id="PF08239">
    <property type="entry name" value="SH3_3"/>
    <property type="match status" value="1"/>
</dbReference>
<name>A0ABQ1JC52_9FLAO</name>
<dbReference type="RefSeq" id="WP_188619298.1">
    <property type="nucleotide sequence ID" value="NZ_BMJE01000001.1"/>
</dbReference>
<dbReference type="EMBL" id="BMJE01000001">
    <property type="protein sequence ID" value="GGB65155.1"/>
    <property type="molecule type" value="Genomic_DNA"/>
</dbReference>
<reference evidence="4" key="1">
    <citation type="journal article" date="2019" name="Int. J. Syst. Evol. Microbiol.">
        <title>The Global Catalogue of Microorganisms (GCM) 10K type strain sequencing project: providing services to taxonomists for standard genome sequencing and annotation.</title>
        <authorList>
            <consortium name="The Broad Institute Genomics Platform"/>
            <consortium name="The Broad Institute Genome Sequencing Center for Infectious Disease"/>
            <person name="Wu L."/>
            <person name="Ma J."/>
        </authorList>
    </citation>
    <scope>NUCLEOTIDE SEQUENCE [LARGE SCALE GENOMIC DNA]</scope>
    <source>
        <strain evidence="4">CGMCC 1.15461</strain>
    </source>
</reference>
<sequence length="157" mass="17355">MKLLNLTLLFLFLSITSFSQESKLIASCCENKETKSFGRCSGNAYCTACTNCRYCKHCNNGGTCGVCASYNKPKKTTSKSYSSTTNYKLPSSYSFGDKLIISSEALNLRAGAGTSYDVVEKLTKGDILTFLSYDGDWIEVRVVESGNKGYVYFKYVK</sequence>
<evidence type="ECO:0000313" key="3">
    <source>
        <dbReference type="EMBL" id="GGB65155.1"/>
    </source>
</evidence>
<gene>
    <name evidence="3" type="ORF">GCM10007424_01330</name>
</gene>
<dbReference type="InterPro" id="IPR003646">
    <property type="entry name" value="SH3-like_bac-type"/>
</dbReference>
<dbReference type="SMART" id="SM00287">
    <property type="entry name" value="SH3b"/>
    <property type="match status" value="1"/>
</dbReference>
<feature type="signal peptide" evidence="1">
    <location>
        <begin position="1"/>
        <end position="19"/>
    </location>
</feature>
<evidence type="ECO:0000259" key="2">
    <source>
        <dbReference type="PROSITE" id="PS51781"/>
    </source>
</evidence>
<dbReference type="InterPro" id="IPR036028">
    <property type="entry name" value="SH3-like_dom_sf"/>
</dbReference>
<accession>A0ABQ1JC52</accession>
<dbReference type="Proteomes" id="UP000615760">
    <property type="component" value="Unassembled WGS sequence"/>
</dbReference>
<proteinExistence type="predicted"/>
<keyword evidence="4" id="KW-1185">Reference proteome</keyword>
<evidence type="ECO:0000313" key="4">
    <source>
        <dbReference type="Proteomes" id="UP000615760"/>
    </source>
</evidence>
<dbReference type="Gene3D" id="2.30.30.40">
    <property type="entry name" value="SH3 Domains"/>
    <property type="match status" value="1"/>
</dbReference>
<dbReference type="SUPFAM" id="SSF50044">
    <property type="entry name" value="SH3-domain"/>
    <property type="match status" value="1"/>
</dbReference>
<keyword evidence="1" id="KW-0732">Signal</keyword>
<feature type="chain" id="PRO_5046535995" description="SH3b domain-containing protein" evidence="1">
    <location>
        <begin position="20"/>
        <end position="157"/>
    </location>
</feature>
<feature type="domain" description="SH3b" evidence="2">
    <location>
        <begin position="96"/>
        <end position="157"/>
    </location>
</feature>
<dbReference type="PROSITE" id="PS51781">
    <property type="entry name" value="SH3B"/>
    <property type="match status" value="1"/>
</dbReference>
<evidence type="ECO:0000256" key="1">
    <source>
        <dbReference type="SAM" id="SignalP"/>
    </source>
</evidence>
<organism evidence="3 4">
    <name type="scientific">Flavobacterium suaedae</name>
    <dbReference type="NCBI Taxonomy" id="1767027"/>
    <lineage>
        <taxon>Bacteria</taxon>
        <taxon>Pseudomonadati</taxon>
        <taxon>Bacteroidota</taxon>
        <taxon>Flavobacteriia</taxon>
        <taxon>Flavobacteriales</taxon>
        <taxon>Flavobacteriaceae</taxon>
        <taxon>Flavobacterium</taxon>
    </lineage>
</organism>